<gene>
    <name evidence="2" type="ORF">GLAREA_04071</name>
</gene>
<evidence type="ECO:0000256" key="1">
    <source>
        <dbReference type="SAM" id="MobiDB-lite"/>
    </source>
</evidence>
<dbReference type="GeneID" id="19463126"/>
<dbReference type="EMBL" id="KE145363">
    <property type="protein sequence ID" value="EPE31104.1"/>
    <property type="molecule type" value="Genomic_DNA"/>
</dbReference>
<organism evidence="2 3">
    <name type="scientific">Glarea lozoyensis (strain ATCC 20868 / MF5171)</name>
    <dbReference type="NCBI Taxonomy" id="1116229"/>
    <lineage>
        <taxon>Eukaryota</taxon>
        <taxon>Fungi</taxon>
        <taxon>Dikarya</taxon>
        <taxon>Ascomycota</taxon>
        <taxon>Pezizomycotina</taxon>
        <taxon>Leotiomycetes</taxon>
        <taxon>Helotiales</taxon>
        <taxon>Helotiaceae</taxon>
        <taxon>Glarea</taxon>
    </lineage>
</organism>
<proteinExistence type="predicted"/>
<reference evidence="2 3" key="1">
    <citation type="journal article" date="2013" name="BMC Genomics">
        <title>Genomics-driven discovery of the pneumocandin biosynthetic gene cluster in the fungus Glarea lozoyensis.</title>
        <authorList>
            <person name="Chen L."/>
            <person name="Yue Q."/>
            <person name="Zhang X."/>
            <person name="Xiang M."/>
            <person name="Wang C."/>
            <person name="Li S."/>
            <person name="Che Y."/>
            <person name="Ortiz-Lopez F.J."/>
            <person name="Bills G.F."/>
            <person name="Liu X."/>
            <person name="An Z."/>
        </authorList>
    </citation>
    <scope>NUCLEOTIDE SEQUENCE [LARGE SCALE GENOMIC DNA]</scope>
    <source>
        <strain evidence="3">ATCC 20868 / MF5171</strain>
    </source>
</reference>
<dbReference type="KEGG" id="glz:GLAREA_04071"/>
<evidence type="ECO:0000313" key="2">
    <source>
        <dbReference type="EMBL" id="EPE31104.1"/>
    </source>
</evidence>
<dbReference type="RefSeq" id="XP_008082515.1">
    <property type="nucleotide sequence ID" value="XM_008084324.1"/>
</dbReference>
<accession>S3D1R0</accession>
<dbReference type="Proteomes" id="UP000016922">
    <property type="component" value="Unassembled WGS sequence"/>
</dbReference>
<feature type="compositionally biased region" description="Polar residues" evidence="1">
    <location>
        <begin position="68"/>
        <end position="86"/>
    </location>
</feature>
<name>S3D1R0_GLAL2</name>
<feature type="region of interest" description="Disordered" evidence="1">
    <location>
        <begin position="59"/>
        <end position="86"/>
    </location>
</feature>
<protein>
    <submittedName>
        <fullName evidence="2">Uncharacterized protein</fullName>
    </submittedName>
</protein>
<evidence type="ECO:0000313" key="3">
    <source>
        <dbReference type="Proteomes" id="UP000016922"/>
    </source>
</evidence>
<keyword evidence="3" id="KW-1185">Reference proteome</keyword>
<dbReference type="AlphaFoldDB" id="S3D1R0"/>
<dbReference type="HOGENOM" id="CLU_1349047_0_0_1"/>
<sequence length="203" mass="23590">MSDRQGHRDVIRYDPILHGVEPGEYLYDKSVIDKGDAQIKDPSSRIRFDEYYSDDDWYPTMDSHSSDFEQNAGESSKTPAKSANDNREFNMQYTEPPLKDGPGFAILNEHNIYDTEFPDNHDYMICNYPGPCRKNSPNFKEKYRTKDDKRMVHHWVKIHGQKPPPDAQKKPCPSCARTFYHAWPLTKHKAANECKRGAPRKGH</sequence>